<keyword evidence="1" id="KW-0472">Membrane</keyword>
<keyword evidence="4" id="KW-1185">Reference proteome</keyword>
<reference evidence="3 4" key="2">
    <citation type="submission" date="2018-11" db="EMBL/GenBank/DDBJ databases">
        <authorList>
            <consortium name="Pathogen Informatics"/>
        </authorList>
    </citation>
    <scope>NUCLEOTIDE SEQUENCE [LARGE SCALE GENOMIC DNA]</scope>
</reference>
<keyword evidence="1" id="KW-0812">Transmembrane</keyword>
<dbReference type="EMBL" id="UZAE01008270">
    <property type="protein sequence ID" value="VDO02617.1"/>
    <property type="molecule type" value="Genomic_DNA"/>
</dbReference>
<evidence type="ECO:0000313" key="4">
    <source>
        <dbReference type="Proteomes" id="UP000278807"/>
    </source>
</evidence>
<dbReference type="AlphaFoldDB" id="A0A0R3TI70"/>
<evidence type="ECO:0000256" key="1">
    <source>
        <dbReference type="SAM" id="Phobius"/>
    </source>
</evidence>
<dbReference type="SUPFAM" id="SSF48464">
    <property type="entry name" value="ENTH/VHS domain"/>
    <property type="match status" value="1"/>
</dbReference>
<dbReference type="GO" id="GO:0031124">
    <property type="term" value="P:mRNA 3'-end processing"/>
    <property type="evidence" value="ECO:0007669"/>
    <property type="project" value="TreeGrafter"/>
</dbReference>
<dbReference type="SMART" id="SM00582">
    <property type="entry name" value="RPR"/>
    <property type="match status" value="1"/>
</dbReference>
<dbReference type="GO" id="GO:0000993">
    <property type="term" value="F:RNA polymerase II complex binding"/>
    <property type="evidence" value="ECO:0007669"/>
    <property type="project" value="TreeGrafter"/>
</dbReference>
<feature type="transmembrane region" description="Helical" evidence="1">
    <location>
        <begin position="150"/>
        <end position="168"/>
    </location>
</feature>
<keyword evidence="1" id="KW-1133">Transmembrane helix</keyword>
<reference evidence="5" key="1">
    <citation type="submission" date="2017-02" db="UniProtKB">
        <authorList>
            <consortium name="WormBaseParasite"/>
        </authorList>
    </citation>
    <scope>IDENTIFICATION</scope>
</reference>
<dbReference type="PROSITE" id="PS51391">
    <property type="entry name" value="CID"/>
    <property type="match status" value="1"/>
</dbReference>
<dbReference type="PANTHER" id="PTHR12460:SF0">
    <property type="entry name" value="CID DOMAIN-CONTAINING PROTEIN-RELATED"/>
    <property type="match status" value="1"/>
</dbReference>
<dbReference type="PANTHER" id="PTHR12460">
    <property type="entry name" value="CYCLIN-DEPENDENT KINASE INHIBITOR-RELATED PROTEIN"/>
    <property type="match status" value="1"/>
</dbReference>
<accession>A0A0R3TI70</accession>
<dbReference type="OrthoDB" id="10069473at2759"/>
<evidence type="ECO:0000259" key="2">
    <source>
        <dbReference type="PROSITE" id="PS51391"/>
    </source>
</evidence>
<dbReference type="CDD" id="cd16981">
    <property type="entry name" value="CID_RPRD_like"/>
    <property type="match status" value="1"/>
</dbReference>
<evidence type="ECO:0000313" key="3">
    <source>
        <dbReference type="EMBL" id="VDO02617.1"/>
    </source>
</evidence>
<dbReference type="Gene3D" id="1.25.40.90">
    <property type="match status" value="1"/>
</dbReference>
<dbReference type="Proteomes" id="UP000278807">
    <property type="component" value="Unassembled WGS sequence"/>
</dbReference>
<protein>
    <submittedName>
        <fullName evidence="5">CID domain-containing protein</fullName>
    </submittedName>
</protein>
<dbReference type="Pfam" id="PF04818">
    <property type="entry name" value="CID"/>
    <property type="match status" value="1"/>
</dbReference>
<organism evidence="5">
    <name type="scientific">Rodentolepis nana</name>
    <name type="common">Dwarf tapeworm</name>
    <name type="synonym">Hymenolepis nana</name>
    <dbReference type="NCBI Taxonomy" id="102285"/>
    <lineage>
        <taxon>Eukaryota</taxon>
        <taxon>Metazoa</taxon>
        <taxon>Spiralia</taxon>
        <taxon>Lophotrochozoa</taxon>
        <taxon>Platyhelminthes</taxon>
        <taxon>Cestoda</taxon>
        <taxon>Eucestoda</taxon>
        <taxon>Cyclophyllidea</taxon>
        <taxon>Hymenolepididae</taxon>
        <taxon>Rodentolepis</taxon>
    </lineage>
</organism>
<sequence length="178" mass="20755">MDDVFEQTSINRLRSLNHTQRSIEKTSQFFIKNRHLAPELVKLWCKEFHTAPAEQKLAFLHLVNDVLVNAMERAPQFIQLFEPVLPLAFGEAAMVQSHQIRSAVAHLLVVWADRKIYPRTFLRRLRSECQRSASQADNENPVNAVIETTFVSLPQFYLLCVALIYLFISNGRRFDRYH</sequence>
<name>A0A0R3TI70_RODNA</name>
<dbReference type="WBParaSite" id="HNAJ_0000676101-mRNA-1">
    <property type="protein sequence ID" value="HNAJ_0000676101-mRNA-1"/>
    <property type="gene ID" value="HNAJ_0000676101"/>
</dbReference>
<dbReference type="InterPro" id="IPR008942">
    <property type="entry name" value="ENTH_VHS"/>
</dbReference>
<dbReference type="InterPro" id="IPR006569">
    <property type="entry name" value="CID_dom"/>
</dbReference>
<gene>
    <name evidence="3" type="ORF">HNAJ_LOCUS6757</name>
</gene>
<evidence type="ECO:0000313" key="5">
    <source>
        <dbReference type="WBParaSite" id="HNAJ_0000676101-mRNA-1"/>
    </source>
</evidence>
<dbReference type="STRING" id="102285.A0A0R3TI70"/>
<proteinExistence type="predicted"/>
<feature type="domain" description="CID" evidence="2">
    <location>
        <begin position="1"/>
        <end position="133"/>
    </location>
</feature>